<sequence>MDLTLKKQVFAACQTRLTERIADLREEMKETQLAASEETKSSAGDKYETGRAMLDMESERLSGQLNEARKLYDALMLLSPTKSHDKVQIGSLVATSRGTFYVSVGLGAVKVDDVAYYCISPQSPMGQVLAGLSAGEEAPFQGQTVQVMEVV</sequence>
<protein>
    <submittedName>
        <fullName evidence="2">3-oxoacyl-ACP synthase</fullName>
    </submittedName>
</protein>
<reference evidence="2" key="1">
    <citation type="journal article" date="2023" name="Comput. Struct. Biotechnol. J.">
        <title>Discovery of a novel marine Bacteroidetes with a rich repertoire of carbohydrate-active enzymes.</title>
        <authorList>
            <person name="Chen B."/>
            <person name="Liu G."/>
            <person name="Chen Q."/>
            <person name="Wang H."/>
            <person name="Liu L."/>
            <person name="Tang K."/>
        </authorList>
    </citation>
    <scope>NUCLEOTIDE SEQUENCE</scope>
    <source>
        <strain evidence="2">TK19036</strain>
    </source>
</reference>
<feature type="coiled-coil region" evidence="1">
    <location>
        <begin position="14"/>
        <end position="41"/>
    </location>
</feature>
<gene>
    <name evidence="2" type="ORF">K4G66_01765</name>
</gene>
<dbReference type="InterPro" id="IPR023459">
    <property type="entry name" value="Tscrpt_elong_fac_GreA/B_fam"/>
</dbReference>
<keyword evidence="1" id="KW-0175">Coiled coil</keyword>
<accession>A0AA49JH08</accession>
<dbReference type="EMBL" id="CP120682">
    <property type="protein sequence ID" value="WKN37435.1"/>
    <property type="molecule type" value="Genomic_DNA"/>
</dbReference>
<evidence type="ECO:0000256" key="1">
    <source>
        <dbReference type="SAM" id="Coils"/>
    </source>
</evidence>
<dbReference type="GO" id="GO:0070063">
    <property type="term" value="F:RNA polymerase binding"/>
    <property type="evidence" value="ECO:0007669"/>
    <property type="project" value="InterPro"/>
</dbReference>
<evidence type="ECO:0000313" key="2">
    <source>
        <dbReference type="EMBL" id="WKN37435.1"/>
    </source>
</evidence>
<dbReference type="AlphaFoldDB" id="A0AA49JH08"/>
<dbReference type="PIRSF" id="PIRSF006092">
    <property type="entry name" value="GreA_GreB"/>
    <property type="match status" value="1"/>
</dbReference>
<name>A0AA49JH08_9BACT</name>
<reference evidence="2" key="2">
    <citation type="journal article" date="2024" name="Antonie Van Leeuwenhoek">
        <title>Roseihalotalea indica gen. nov., sp. nov., a halophilic Bacteroidetes from mesopelagic Southwest Indian Ocean with higher carbohydrate metabolic potential.</title>
        <authorList>
            <person name="Chen B."/>
            <person name="Zhang M."/>
            <person name="Lin D."/>
            <person name="Ye J."/>
            <person name="Tang K."/>
        </authorList>
    </citation>
    <scope>NUCLEOTIDE SEQUENCE</scope>
    <source>
        <strain evidence="2">TK19036</strain>
    </source>
</reference>
<organism evidence="2">
    <name type="scientific">Roseihalotalea indica</name>
    <dbReference type="NCBI Taxonomy" id="2867963"/>
    <lineage>
        <taxon>Bacteria</taxon>
        <taxon>Pseudomonadati</taxon>
        <taxon>Bacteroidota</taxon>
        <taxon>Cytophagia</taxon>
        <taxon>Cytophagales</taxon>
        <taxon>Catalimonadaceae</taxon>
        <taxon>Roseihalotalea</taxon>
    </lineage>
</organism>
<proteinExistence type="predicted"/>